<keyword evidence="1" id="KW-0285">Flavoprotein</keyword>
<dbReference type="PANTHER" id="PTHR46865:SF7">
    <property type="entry name" value="MONOOXYGENASE, PUTATIVE (AFU_ORTHOLOGUE AFUA_8G07040)-RELATED"/>
    <property type="match status" value="1"/>
</dbReference>
<dbReference type="InterPro" id="IPR036188">
    <property type="entry name" value="FAD/NAD-bd_sf"/>
</dbReference>
<evidence type="ECO:0000256" key="2">
    <source>
        <dbReference type="ARBA" id="ARBA00022827"/>
    </source>
</evidence>
<accession>A0AAN6RH90</accession>
<keyword evidence="2" id="KW-0274">FAD</keyword>
<comment type="caution">
    <text evidence="5">The sequence shown here is derived from an EMBL/GenBank/DDBJ whole genome shotgun (WGS) entry which is preliminary data.</text>
</comment>
<dbReference type="InterPro" id="IPR051704">
    <property type="entry name" value="FAD_aromatic-hydroxylase"/>
</dbReference>
<dbReference type="EMBL" id="WVTA01000008">
    <property type="protein sequence ID" value="KAK3208114.1"/>
    <property type="molecule type" value="Genomic_DNA"/>
</dbReference>
<evidence type="ECO:0000256" key="3">
    <source>
        <dbReference type="ARBA" id="ARBA00023002"/>
    </source>
</evidence>
<feature type="non-terminal residue" evidence="5">
    <location>
        <position position="268"/>
    </location>
</feature>
<keyword evidence="3" id="KW-0560">Oxidoreductase</keyword>
<proteinExistence type="predicted"/>
<reference evidence="5 6" key="1">
    <citation type="submission" date="2021-02" db="EMBL/GenBank/DDBJ databases">
        <title>Genome assembly of Pseudopithomyces chartarum.</title>
        <authorList>
            <person name="Jauregui R."/>
            <person name="Singh J."/>
            <person name="Voisey C."/>
        </authorList>
    </citation>
    <scope>NUCLEOTIDE SEQUENCE [LARGE SCALE GENOMIC DNA]</scope>
    <source>
        <strain evidence="5 6">AGR01</strain>
    </source>
</reference>
<sequence length="268" mass="28495">MALNVLIVGSGICGPAFATLLQRSNPSHHITVIERAASLRATGLQLDFKAQGTPIIQALGLLDEMRKHSVEETGAEVVGPKGETLIRYGVLGNEAGSETTTLGLTRELEIMRGDIVKVLYETSLSDREKIRKRGDNSGSLTYLFNTTLTSLLPTPTGTTVTFSSSPSSPPSHYDLVIGADGQNSSTRVLAFGKPTSDASITPLDAHVAYFRIPASRSDTSIAKFYLASKSRAIMLRNGGQPQSQIYLFTTGAKAPVSPRASTAEQKGA</sequence>
<dbReference type="GO" id="GO:0071949">
    <property type="term" value="F:FAD binding"/>
    <property type="evidence" value="ECO:0007669"/>
    <property type="project" value="InterPro"/>
</dbReference>
<gene>
    <name evidence="5" type="ORF">GRF29_96g1463574</name>
</gene>
<dbReference type="GO" id="GO:0016491">
    <property type="term" value="F:oxidoreductase activity"/>
    <property type="evidence" value="ECO:0007669"/>
    <property type="project" value="UniProtKB-KW"/>
</dbReference>
<dbReference type="Pfam" id="PF01494">
    <property type="entry name" value="FAD_binding_3"/>
    <property type="match status" value="1"/>
</dbReference>
<protein>
    <recommendedName>
        <fullName evidence="4">FAD-binding domain-containing protein</fullName>
    </recommendedName>
</protein>
<evidence type="ECO:0000313" key="6">
    <source>
        <dbReference type="Proteomes" id="UP001280581"/>
    </source>
</evidence>
<dbReference type="InterPro" id="IPR002938">
    <property type="entry name" value="FAD-bd"/>
</dbReference>
<dbReference type="Proteomes" id="UP001280581">
    <property type="component" value="Unassembled WGS sequence"/>
</dbReference>
<name>A0AAN6RH90_9PLEO</name>
<evidence type="ECO:0000313" key="5">
    <source>
        <dbReference type="EMBL" id="KAK3208114.1"/>
    </source>
</evidence>
<evidence type="ECO:0000259" key="4">
    <source>
        <dbReference type="Pfam" id="PF01494"/>
    </source>
</evidence>
<organism evidence="5 6">
    <name type="scientific">Pseudopithomyces chartarum</name>
    <dbReference type="NCBI Taxonomy" id="1892770"/>
    <lineage>
        <taxon>Eukaryota</taxon>
        <taxon>Fungi</taxon>
        <taxon>Dikarya</taxon>
        <taxon>Ascomycota</taxon>
        <taxon>Pezizomycotina</taxon>
        <taxon>Dothideomycetes</taxon>
        <taxon>Pleosporomycetidae</taxon>
        <taxon>Pleosporales</taxon>
        <taxon>Massarineae</taxon>
        <taxon>Didymosphaeriaceae</taxon>
        <taxon>Pseudopithomyces</taxon>
    </lineage>
</organism>
<feature type="domain" description="FAD-binding" evidence="4">
    <location>
        <begin position="4"/>
        <end position="258"/>
    </location>
</feature>
<evidence type="ECO:0000256" key="1">
    <source>
        <dbReference type="ARBA" id="ARBA00022630"/>
    </source>
</evidence>
<dbReference type="PRINTS" id="PR00420">
    <property type="entry name" value="RNGMNOXGNASE"/>
</dbReference>
<dbReference type="SUPFAM" id="SSF51905">
    <property type="entry name" value="FAD/NAD(P)-binding domain"/>
    <property type="match status" value="1"/>
</dbReference>
<keyword evidence="6" id="KW-1185">Reference proteome</keyword>
<dbReference type="PANTHER" id="PTHR46865">
    <property type="entry name" value="OXIDOREDUCTASE-RELATED"/>
    <property type="match status" value="1"/>
</dbReference>
<dbReference type="Gene3D" id="3.50.50.60">
    <property type="entry name" value="FAD/NAD(P)-binding domain"/>
    <property type="match status" value="1"/>
</dbReference>
<dbReference type="AlphaFoldDB" id="A0AAN6RH90"/>